<organism evidence="1 2">
    <name type="scientific">Clonostachys solani</name>
    <dbReference type="NCBI Taxonomy" id="160281"/>
    <lineage>
        <taxon>Eukaryota</taxon>
        <taxon>Fungi</taxon>
        <taxon>Dikarya</taxon>
        <taxon>Ascomycota</taxon>
        <taxon>Pezizomycotina</taxon>
        <taxon>Sordariomycetes</taxon>
        <taxon>Hypocreomycetidae</taxon>
        <taxon>Hypocreales</taxon>
        <taxon>Bionectriaceae</taxon>
        <taxon>Clonostachys</taxon>
    </lineage>
</organism>
<comment type="caution">
    <text evidence="1">The sequence shown here is derived from an EMBL/GenBank/DDBJ whole genome shotgun (WGS) entry which is preliminary data.</text>
</comment>
<reference evidence="1" key="1">
    <citation type="submission" date="2021-10" db="EMBL/GenBank/DDBJ databases">
        <authorList>
            <person name="Piombo E."/>
        </authorList>
    </citation>
    <scope>NUCLEOTIDE SEQUENCE</scope>
</reference>
<accession>A0A9P0EMJ1</accession>
<evidence type="ECO:0000313" key="1">
    <source>
        <dbReference type="EMBL" id="CAH0054084.1"/>
    </source>
</evidence>
<evidence type="ECO:0000313" key="2">
    <source>
        <dbReference type="Proteomes" id="UP000775872"/>
    </source>
</evidence>
<protein>
    <submittedName>
        <fullName evidence="1">Uncharacterized protein</fullName>
    </submittedName>
</protein>
<proteinExistence type="predicted"/>
<dbReference type="Proteomes" id="UP000775872">
    <property type="component" value="Unassembled WGS sequence"/>
</dbReference>
<sequence length="186" mass="20484">MPDMTANLHEKLAMLPYDFHPTLKGEAVSGSRYLPLCFTRFGGKDGQLLGSLSGIRGELSTAIIFTYESDGVPPLERSWPTGYGYRETEHPYFEIDSKGGERFVRAILTIEGDLKPNEDPFIYGVLSSATLITDRGWEYELCNYGLQYGGPLVPFELSLPSFEVITGIYGVPGGMSLGIVSEKVID</sequence>
<gene>
    <name evidence="1" type="ORF">CSOL1703_00015277</name>
</gene>
<keyword evidence="2" id="KW-1185">Reference proteome</keyword>
<dbReference type="OrthoDB" id="5147832at2759"/>
<dbReference type="EMBL" id="CABFOC020000046">
    <property type="protein sequence ID" value="CAH0054084.1"/>
    <property type="molecule type" value="Genomic_DNA"/>
</dbReference>
<name>A0A9P0EMJ1_9HYPO</name>
<dbReference type="AlphaFoldDB" id="A0A9P0EMJ1"/>